<proteinExistence type="predicted"/>
<evidence type="ECO:0000313" key="1">
    <source>
        <dbReference type="EMBL" id="MDR6867525.1"/>
    </source>
</evidence>
<organism evidence="1 2">
    <name type="scientific">Microbacterium resistens</name>
    <dbReference type="NCBI Taxonomy" id="156977"/>
    <lineage>
        <taxon>Bacteria</taxon>
        <taxon>Bacillati</taxon>
        <taxon>Actinomycetota</taxon>
        <taxon>Actinomycetes</taxon>
        <taxon>Micrococcales</taxon>
        <taxon>Microbacteriaceae</taxon>
        <taxon>Microbacterium</taxon>
    </lineage>
</organism>
<keyword evidence="2" id="KW-1185">Reference proteome</keyword>
<gene>
    <name evidence="1" type="ORF">J2Y69_002129</name>
</gene>
<name>A0ABU1SD56_9MICO</name>
<dbReference type="EMBL" id="JAVDUM010000009">
    <property type="protein sequence ID" value="MDR6867525.1"/>
    <property type="molecule type" value="Genomic_DNA"/>
</dbReference>
<evidence type="ECO:0000313" key="2">
    <source>
        <dbReference type="Proteomes" id="UP001259347"/>
    </source>
</evidence>
<accession>A0ABU1SD56</accession>
<protein>
    <submittedName>
        <fullName evidence="1">Uncharacterized protein</fullName>
    </submittedName>
</protein>
<reference evidence="1 2" key="1">
    <citation type="submission" date="2023-07" db="EMBL/GenBank/DDBJ databases">
        <title>Sorghum-associated microbial communities from plants grown in Nebraska, USA.</title>
        <authorList>
            <person name="Schachtman D."/>
        </authorList>
    </citation>
    <scope>NUCLEOTIDE SEQUENCE [LARGE SCALE GENOMIC DNA]</scope>
    <source>
        <strain evidence="1 2">2980</strain>
    </source>
</reference>
<sequence length="60" mass="6735">MTEQSEELVYLTAGPEYDDGELVTRAEAPNDAFRLSLEVKGEDIEGGEPGRIYECWGIER</sequence>
<dbReference type="RefSeq" id="WP_310020419.1">
    <property type="nucleotide sequence ID" value="NZ_JAVDUM010000009.1"/>
</dbReference>
<dbReference type="Proteomes" id="UP001259347">
    <property type="component" value="Unassembled WGS sequence"/>
</dbReference>
<comment type="caution">
    <text evidence="1">The sequence shown here is derived from an EMBL/GenBank/DDBJ whole genome shotgun (WGS) entry which is preliminary data.</text>
</comment>